<dbReference type="EMBL" id="JAPDRQ010000072">
    <property type="protein sequence ID" value="KAJ9656799.1"/>
    <property type="molecule type" value="Genomic_DNA"/>
</dbReference>
<keyword evidence="2" id="KW-1185">Reference proteome</keyword>
<protein>
    <submittedName>
        <fullName evidence="1">Uncharacterized protein</fullName>
    </submittedName>
</protein>
<sequence>MSAMILCAIAVSEERKRLAKMADDEHIEAVTRFTRVSSPGQYVVFAAGLENAWTCFATTFEQLSKASNVAMAPRLEGLEGQMHYSLETAWYKEITAVLGKTATTTSKAKPAGYEVVNAEPVVSQEAIHMFSLDLNAWPFVPTLHCRTSKAPICSRVKNLAKGRLHRVG</sequence>
<reference evidence="1" key="1">
    <citation type="submission" date="2022-10" db="EMBL/GenBank/DDBJ databases">
        <title>Culturing micro-colonial fungi from biological soil crusts in the Mojave desert and describing Neophaeococcomyces mojavensis, and introducing the new genera and species Taxawa tesnikishii.</title>
        <authorList>
            <person name="Kurbessoian T."/>
            <person name="Stajich J.E."/>
        </authorList>
    </citation>
    <scope>NUCLEOTIDE SEQUENCE</scope>
    <source>
        <strain evidence="1">JES_112</strain>
    </source>
</reference>
<accession>A0ACC3A872</accession>
<organism evidence="1 2">
    <name type="scientific">Neophaeococcomyces mojaviensis</name>
    <dbReference type="NCBI Taxonomy" id="3383035"/>
    <lineage>
        <taxon>Eukaryota</taxon>
        <taxon>Fungi</taxon>
        <taxon>Dikarya</taxon>
        <taxon>Ascomycota</taxon>
        <taxon>Pezizomycotina</taxon>
        <taxon>Eurotiomycetes</taxon>
        <taxon>Chaetothyriomycetidae</taxon>
        <taxon>Chaetothyriales</taxon>
        <taxon>Chaetothyriales incertae sedis</taxon>
        <taxon>Neophaeococcomyces</taxon>
    </lineage>
</organism>
<comment type="caution">
    <text evidence="1">The sequence shown here is derived from an EMBL/GenBank/DDBJ whole genome shotgun (WGS) entry which is preliminary data.</text>
</comment>
<gene>
    <name evidence="1" type="ORF">H2198_004687</name>
</gene>
<name>A0ACC3A872_9EURO</name>
<proteinExistence type="predicted"/>
<evidence type="ECO:0000313" key="2">
    <source>
        <dbReference type="Proteomes" id="UP001172386"/>
    </source>
</evidence>
<evidence type="ECO:0000313" key="1">
    <source>
        <dbReference type="EMBL" id="KAJ9656799.1"/>
    </source>
</evidence>
<dbReference type="Proteomes" id="UP001172386">
    <property type="component" value="Unassembled WGS sequence"/>
</dbReference>